<dbReference type="InterPro" id="IPR033112">
    <property type="entry name" value="PLA2_Asp_AS"/>
</dbReference>
<keyword evidence="8" id="KW-0732">Signal</keyword>
<dbReference type="InterPro" id="IPR001211">
    <property type="entry name" value="PLA2"/>
</dbReference>
<dbReference type="CDD" id="cd00125">
    <property type="entry name" value="PLA2c"/>
    <property type="match status" value="1"/>
</dbReference>
<dbReference type="EC" id="3.1.1.4" evidence="8"/>
<feature type="binding site" evidence="5">
    <location>
        <position position="57"/>
    </location>
    <ligand>
        <name>Ca(2+)</name>
        <dbReference type="ChEBI" id="CHEBI:29108"/>
    </ligand>
</feature>
<comment type="similarity">
    <text evidence="7">Belongs to the phospholipase A2 family.</text>
</comment>
<dbReference type="PROSITE" id="PS00118">
    <property type="entry name" value="PA2_HIS"/>
    <property type="match status" value="1"/>
</dbReference>
<dbReference type="GeneTree" id="ENSGT00940000154885"/>
<feature type="binding site" evidence="5">
    <location>
        <position position="74"/>
    </location>
    <ligand>
        <name>Ca(2+)</name>
        <dbReference type="ChEBI" id="CHEBI:29108"/>
    </ligand>
</feature>
<dbReference type="GO" id="GO:0005576">
    <property type="term" value="C:extracellular region"/>
    <property type="evidence" value="ECO:0007669"/>
    <property type="project" value="UniProtKB-SubCell"/>
</dbReference>
<dbReference type="GO" id="GO:0006644">
    <property type="term" value="P:phospholipid metabolic process"/>
    <property type="evidence" value="ECO:0007669"/>
    <property type="project" value="InterPro"/>
</dbReference>
<evidence type="ECO:0000256" key="7">
    <source>
        <dbReference type="RuleBase" id="RU003654"/>
    </source>
</evidence>
<dbReference type="SUPFAM" id="SSF48619">
    <property type="entry name" value="Phospholipase A2, PLA2"/>
    <property type="match status" value="1"/>
</dbReference>
<accession>A0A8C4NAY9</accession>
<reference evidence="10" key="1">
    <citation type="submission" date="2025-05" db="UniProtKB">
        <authorList>
            <consortium name="Ensembl"/>
        </authorList>
    </citation>
    <scope>IDENTIFICATION</scope>
</reference>
<dbReference type="InterPro" id="IPR033113">
    <property type="entry name" value="PLA2_histidine"/>
</dbReference>
<evidence type="ECO:0000256" key="2">
    <source>
        <dbReference type="ARBA" id="ARBA00022525"/>
    </source>
</evidence>
<dbReference type="PRINTS" id="PR00389">
    <property type="entry name" value="PHPHLIPASEA2"/>
</dbReference>
<feature type="signal peptide" evidence="8">
    <location>
        <begin position="1"/>
        <end position="18"/>
    </location>
</feature>
<feature type="domain" description="Phospholipase A2-like central" evidence="9">
    <location>
        <begin position="24"/>
        <end position="150"/>
    </location>
</feature>
<name>A0A8C4NAY9_EPTBU</name>
<protein>
    <recommendedName>
        <fullName evidence="8">Phospholipase A2</fullName>
        <ecNumber evidence="8">3.1.1.4</ecNumber>
    </recommendedName>
</protein>
<evidence type="ECO:0000259" key="9">
    <source>
        <dbReference type="SMART" id="SM00085"/>
    </source>
</evidence>
<dbReference type="GO" id="GO:0047498">
    <property type="term" value="F:calcium-dependent phospholipase A2 activity"/>
    <property type="evidence" value="ECO:0007669"/>
    <property type="project" value="TreeGrafter"/>
</dbReference>
<keyword evidence="8" id="KW-0378">Hydrolase</keyword>
<keyword evidence="5" id="KW-0479">Metal-binding</keyword>
<feature type="chain" id="PRO_5044520877" description="Phospholipase A2" evidence="8">
    <location>
        <begin position="19"/>
        <end position="155"/>
    </location>
</feature>
<evidence type="ECO:0000256" key="5">
    <source>
        <dbReference type="PIRSR" id="PIRSR601211-2"/>
    </source>
</evidence>
<dbReference type="GO" id="GO:0050482">
    <property type="term" value="P:arachidonate secretion"/>
    <property type="evidence" value="ECO:0007669"/>
    <property type="project" value="InterPro"/>
</dbReference>
<dbReference type="AlphaFoldDB" id="A0A8C4NAY9"/>
<evidence type="ECO:0000313" key="10">
    <source>
        <dbReference type="Ensembl" id="ENSEBUP00000004239.1"/>
    </source>
</evidence>
<evidence type="ECO:0000256" key="3">
    <source>
        <dbReference type="ARBA" id="ARBA00023157"/>
    </source>
</evidence>
<dbReference type="Proteomes" id="UP000694388">
    <property type="component" value="Unplaced"/>
</dbReference>
<evidence type="ECO:0000256" key="1">
    <source>
        <dbReference type="ARBA" id="ARBA00004613"/>
    </source>
</evidence>
<comment type="catalytic activity">
    <reaction evidence="8">
        <text>a 1,2-diacyl-sn-glycero-3-phosphocholine + H2O = a 1-acyl-sn-glycero-3-phosphocholine + a fatty acid + H(+)</text>
        <dbReference type="Rhea" id="RHEA:15801"/>
        <dbReference type="ChEBI" id="CHEBI:15377"/>
        <dbReference type="ChEBI" id="CHEBI:15378"/>
        <dbReference type="ChEBI" id="CHEBI:28868"/>
        <dbReference type="ChEBI" id="CHEBI:57643"/>
        <dbReference type="ChEBI" id="CHEBI:58168"/>
        <dbReference type="EC" id="3.1.1.4"/>
    </reaction>
</comment>
<dbReference type="SMART" id="SM00085">
    <property type="entry name" value="PA2c"/>
    <property type="match status" value="1"/>
</dbReference>
<dbReference type="InterPro" id="IPR016090">
    <property type="entry name" value="PLA2-like_dom"/>
</dbReference>
<dbReference type="OMA" id="RDACECD"/>
<dbReference type="GO" id="GO:0005543">
    <property type="term" value="F:phospholipid binding"/>
    <property type="evidence" value="ECO:0007669"/>
    <property type="project" value="TreeGrafter"/>
</dbReference>
<feature type="active site" evidence="4">
    <location>
        <position position="124"/>
    </location>
</feature>
<keyword evidence="8" id="KW-0443">Lipid metabolism</keyword>
<comment type="subcellular location">
    <subcellularLocation>
        <location evidence="1 8">Secreted</location>
    </subcellularLocation>
</comment>
<feature type="disulfide bond" evidence="6">
    <location>
        <begin position="54"/>
        <end position="70"/>
    </location>
</feature>
<dbReference type="PANTHER" id="PTHR11716">
    <property type="entry name" value="PHOSPHOLIPASE A2 FAMILY MEMBER"/>
    <property type="match status" value="1"/>
</dbReference>
<dbReference type="PROSITE" id="PS00119">
    <property type="entry name" value="PA2_ASP"/>
    <property type="match status" value="1"/>
</dbReference>
<dbReference type="GO" id="GO:0005509">
    <property type="term" value="F:calcium ion binding"/>
    <property type="evidence" value="ECO:0007669"/>
    <property type="project" value="InterPro"/>
</dbReference>
<dbReference type="Ensembl" id="ENSEBUT00000004681.1">
    <property type="protein sequence ID" value="ENSEBUP00000004256.1"/>
    <property type="gene ID" value="ENSEBUG00000003009.1"/>
</dbReference>
<dbReference type="Ensembl" id="ENSEBUT00000004664.1">
    <property type="protein sequence ID" value="ENSEBUP00000004239.1"/>
    <property type="gene ID" value="ENSEBUG00000003009.1"/>
</dbReference>
<evidence type="ECO:0000256" key="4">
    <source>
        <dbReference type="PIRSR" id="PIRSR601211-1"/>
    </source>
</evidence>
<dbReference type="GO" id="GO:0016042">
    <property type="term" value="P:lipid catabolic process"/>
    <property type="evidence" value="ECO:0007669"/>
    <property type="project" value="InterPro"/>
</dbReference>
<feature type="disulfide bond" evidence="6">
    <location>
        <begin position="69"/>
        <end position="130"/>
    </location>
</feature>
<proteinExistence type="inferred from homology"/>
<feature type="binding site" evidence="5">
    <location>
        <position position="53"/>
    </location>
    <ligand>
        <name>Ca(2+)</name>
        <dbReference type="ChEBI" id="CHEBI:29108"/>
    </ligand>
</feature>
<dbReference type="Gene3D" id="1.20.90.10">
    <property type="entry name" value="Phospholipase A2 domain"/>
    <property type="match status" value="1"/>
</dbReference>
<dbReference type="Pfam" id="PF00068">
    <property type="entry name" value="Phospholip_A2_1"/>
    <property type="match status" value="1"/>
</dbReference>
<keyword evidence="3 6" id="KW-1015">Disulfide bond</keyword>
<keyword evidence="11" id="KW-1185">Reference proteome</keyword>
<keyword evidence="2 8" id="KW-0964">Secreted</keyword>
<feature type="binding site" evidence="5">
    <location>
        <position position="55"/>
    </location>
    <ligand>
        <name>Ca(2+)</name>
        <dbReference type="ChEBI" id="CHEBI:29108"/>
    </ligand>
</feature>
<organism evidence="10 11">
    <name type="scientific">Eptatretus burgeri</name>
    <name type="common">Inshore hagfish</name>
    <dbReference type="NCBI Taxonomy" id="7764"/>
    <lineage>
        <taxon>Eukaryota</taxon>
        <taxon>Metazoa</taxon>
        <taxon>Chordata</taxon>
        <taxon>Craniata</taxon>
        <taxon>Vertebrata</taxon>
        <taxon>Cyclostomata</taxon>
        <taxon>Myxini</taxon>
        <taxon>Myxiniformes</taxon>
        <taxon>Myxinidae</taxon>
        <taxon>Eptatretinae</taxon>
        <taxon>Eptatretus</taxon>
    </lineage>
</organism>
<feature type="active site" evidence="4">
    <location>
        <position position="73"/>
    </location>
</feature>
<feature type="disulfide bond" evidence="6">
    <location>
        <begin position="76"/>
        <end position="123"/>
    </location>
</feature>
<evidence type="ECO:0000313" key="11">
    <source>
        <dbReference type="Proteomes" id="UP000694388"/>
    </source>
</evidence>
<evidence type="ECO:0000256" key="8">
    <source>
        <dbReference type="RuleBase" id="RU361236"/>
    </source>
</evidence>
<comment type="cofactor">
    <cofactor evidence="5">
        <name>Ca(2+)</name>
        <dbReference type="ChEBI" id="CHEBI:29108"/>
    </cofactor>
    <text evidence="5">Binds 1 Ca(2+) ion per subunit.</text>
</comment>
<dbReference type="InterPro" id="IPR036444">
    <property type="entry name" value="PLipase_A2_dom_sf"/>
</dbReference>
<dbReference type="PANTHER" id="PTHR11716:SF51">
    <property type="entry name" value="PHOSPHOLIPASE A2"/>
    <property type="match status" value="1"/>
</dbReference>
<keyword evidence="5 8" id="KW-0106">Calcium</keyword>
<feature type="disulfide bond" evidence="6">
    <location>
        <begin position="109"/>
        <end position="121"/>
    </location>
</feature>
<sequence length="155" mass="18143">MTLLQVLGLLVIIHGTHCQRFRRHVDQLGNMVQHKLAGGRWTARFDFVNYGCYCGLGGYGQPLDEIDRCCQIHDQCYNMNTMNTSCRWYHSPVLTTYTWRFDSRNNIVCGDQPHTCLREICDCDKTVVECIMGKEYHANLKNIDRIRDCLLFRLF</sequence>
<evidence type="ECO:0000256" key="6">
    <source>
        <dbReference type="PIRSR" id="PIRSR601211-3"/>
    </source>
</evidence>
<feature type="disulfide bond" evidence="6">
    <location>
        <begin position="86"/>
        <end position="116"/>
    </location>
</feature>